<dbReference type="Proteomes" id="UP000003688">
    <property type="component" value="Unassembled WGS sequence"/>
</dbReference>
<reference evidence="1 2" key="1">
    <citation type="journal article" date="2011" name="J. Bacteriol.">
        <title>Genome sequence of 'Pedosphaera parvula' Ellin514, an aerobic Verrucomicrobial isolate from pasture soil.</title>
        <authorList>
            <person name="Kant R."/>
            <person name="van Passel M.W."/>
            <person name="Sangwan P."/>
            <person name="Palva A."/>
            <person name="Lucas S."/>
            <person name="Copeland A."/>
            <person name="Lapidus A."/>
            <person name="Glavina Del Rio T."/>
            <person name="Dalin E."/>
            <person name="Tice H."/>
            <person name="Bruce D."/>
            <person name="Goodwin L."/>
            <person name="Pitluck S."/>
            <person name="Chertkov O."/>
            <person name="Larimer F.W."/>
            <person name="Land M.L."/>
            <person name="Hauser L."/>
            <person name="Brettin T.S."/>
            <person name="Detter J.C."/>
            <person name="Han S."/>
            <person name="de Vos W.M."/>
            <person name="Janssen P.H."/>
            <person name="Smidt H."/>
        </authorList>
    </citation>
    <scope>NUCLEOTIDE SEQUENCE [LARGE SCALE GENOMIC DNA]</scope>
    <source>
        <strain evidence="1 2">Ellin514</strain>
    </source>
</reference>
<proteinExistence type="predicted"/>
<evidence type="ECO:0000313" key="1">
    <source>
        <dbReference type="EMBL" id="EEF63095.1"/>
    </source>
</evidence>
<keyword evidence="2" id="KW-1185">Reference proteome</keyword>
<evidence type="ECO:0008006" key="3">
    <source>
        <dbReference type="Google" id="ProtNLM"/>
    </source>
</evidence>
<dbReference type="AlphaFoldDB" id="B9XAR0"/>
<dbReference type="PANTHER" id="PTHR30093">
    <property type="entry name" value="GENERAL SECRETION PATHWAY PROTEIN G"/>
    <property type="match status" value="1"/>
</dbReference>
<evidence type="ECO:0000313" key="2">
    <source>
        <dbReference type="Proteomes" id="UP000003688"/>
    </source>
</evidence>
<dbReference type="NCBIfam" id="TIGR02532">
    <property type="entry name" value="IV_pilin_GFxxxE"/>
    <property type="match status" value="1"/>
</dbReference>
<dbReference type="InterPro" id="IPR012902">
    <property type="entry name" value="N_methyl_site"/>
</dbReference>
<gene>
    <name evidence="1" type="ORF">Cflav_PD5730</name>
</gene>
<dbReference type="SUPFAM" id="SSF54523">
    <property type="entry name" value="Pili subunits"/>
    <property type="match status" value="1"/>
</dbReference>
<comment type="caution">
    <text evidence="1">The sequence shown here is derived from an EMBL/GenBank/DDBJ whole genome shotgun (WGS) entry which is preliminary data.</text>
</comment>
<name>B9XAR0_PEDPL</name>
<dbReference type="InterPro" id="IPR045584">
    <property type="entry name" value="Pilin-like"/>
</dbReference>
<sequence precursor="true">MIQLYPNTGGEKRGVMKIMKSGRAFTLLELLVVIAIIAILASLLLPVLSRANASAQAAQDINNKSQMMHAWAMYAADYNDYMVPNSPINYGSSVAWVDSINGLENWGYGGDIPLSGNTNYGLLQRALLAPYLSGQVGVYKCPADKLPSANGPRLRSVSMNGQMGALGQTLLKAPGSNNKPGALYIRMVDLTCPAPSQAIVFLDESMATLQDGYLQIDTHGTSGFFPDIPANYHAGGCGLGYADGHAEVHKWLTGSLLNVPYGQSVGYPNYKISGVDSNNVDWKWWIQRVGCDQN</sequence>
<organism evidence="1 2">
    <name type="scientific">Pedosphaera parvula (strain Ellin514)</name>
    <dbReference type="NCBI Taxonomy" id="320771"/>
    <lineage>
        <taxon>Bacteria</taxon>
        <taxon>Pseudomonadati</taxon>
        <taxon>Verrucomicrobiota</taxon>
        <taxon>Pedosphaerae</taxon>
        <taxon>Pedosphaerales</taxon>
        <taxon>Pedosphaeraceae</taxon>
        <taxon>Pedosphaera</taxon>
    </lineage>
</organism>
<protein>
    <recommendedName>
        <fullName evidence="3">Type II secretory pathway pseudopilin PulG-like protein</fullName>
    </recommendedName>
</protein>
<dbReference type="EMBL" id="ABOX02000002">
    <property type="protein sequence ID" value="EEF63095.1"/>
    <property type="molecule type" value="Genomic_DNA"/>
</dbReference>
<dbReference type="RefSeq" id="WP_007412908.1">
    <property type="nucleotide sequence ID" value="NZ_ABOX02000002.1"/>
</dbReference>
<dbReference type="Gene3D" id="3.30.700.10">
    <property type="entry name" value="Glycoprotein, Type 4 Pilin"/>
    <property type="match status" value="1"/>
</dbReference>
<accession>B9XAR0</accession>
<dbReference type="Pfam" id="PF07963">
    <property type="entry name" value="N_methyl"/>
    <property type="match status" value="1"/>
</dbReference>
<dbReference type="STRING" id="320771.Cflav_PD5730"/>